<dbReference type="GO" id="GO:0072686">
    <property type="term" value="C:mitotic spindle"/>
    <property type="evidence" value="ECO:0007669"/>
    <property type="project" value="TreeGrafter"/>
</dbReference>
<dbReference type="Gene3D" id="3.30.457.60">
    <property type="match status" value="1"/>
</dbReference>
<dbReference type="FunCoup" id="A0A7R8V447">
    <property type="interactions" value="1443"/>
</dbReference>
<keyword evidence="10" id="KW-1185">Reference proteome</keyword>
<dbReference type="OMA" id="YKLDFMP"/>
<name>A0A7R8V447_HERIL</name>
<dbReference type="Proteomes" id="UP000594454">
    <property type="component" value="Chromosome 6"/>
</dbReference>
<dbReference type="GO" id="GO:0051315">
    <property type="term" value="P:attachment of mitotic spindle microtubules to kinetochore"/>
    <property type="evidence" value="ECO:0007669"/>
    <property type="project" value="TreeGrafter"/>
</dbReference>
<evidence type="ECO:0000256" key="3">
    <source>
        <dbReference type="ARBA" id="ARBA00022618"/>
    </source>
</evidence>
<gene>
    <name evidence="9" type="ORF">HERILL_LOCUS14178</name>
</gene>
<dbReference type="AlphaFoldDB" id="A0A7R8V447"/>
<keyword evidence="3" id="KW-0132">Cell division</keyword>
<dbReference type="Gene3D" id="6.10.250.90">
    <property type="match status" value="1"/>
</dbReference>
<dbReference type="InterPro" id="IPR008672">
    <property type="entry name" value="Mad1"/>
</dbReference>
<evidence type="ECO:0000256" key="2">
    <source>
        <dbReference type="ARBA" id="ARBA00008029"/>
    </source>
</evidence>
<dbReference type="GO" id="GO:0000776">
    <property type="term" value="C:kinetochore"/>
    <property type="evidence" value="ECO:0007669"/>
    <property type="project" value="TreeGrafter"/>
</dbReference>
<dbReference type="GO" id="GO:0051301">
    <property type="term" value="P:cell division"/>
    <property type="evidence" value="ECO:0007669"/>
    <property type="project" value="UniProtKB-KW"/>
</dbReference>
<proteinExistence type="inferred from homology"/>
<organism evidence="9 10">
    <name type="scientific">Hermetia illucens</name>
    <name type="common">Black soldier fly</name>
    <dbReference type="NCBI Taxonomy" id="343691"/>
    <lineage>
        <taxon>Eukaryota</taxon>
        <taxon>Metazoa</taxon>
        <taxon>Ecdysozoa</taxon>
        <taxon>Arthropoda</taxon>
        <taxon>Hexapoda</taxon>
        <taxon>Insecta</taxon>
        <taxon>Pterygota</taxon>
        <taxon>Neoptera</taxon>
        <taxon>Endopterygota</taxon>
        <taxon>Diptera</taxon>
        <taxon>Brachycera</taxon>
        <taxon>Stratiomyomorpha</taxon>
        <taxon>Stratiomyidae</taxon>
        <taxon>Hermetiinae</taxon>
        <taxon>Hermetia</taxon>
    </lineage>
</organism>
<evidence type="ECO:0000256" key="7">
    <source>
        <dbReference type="SAM" id="Coils"/>
    </source>
</evidence>
<feature type="compositionally biased region" description="Polar residues" evidence="8">
    <location>
        <begin position="55"/>
        <end position="77"/>
    </location>
</feature>
<dbReference type="Pfam" id="PF05557">
    <property type="entry name" value="MAD"/>
    <property type="match status" value="1"/>
</dbReference>
<evidence type="ECO:0000256" key="5">
    <source>
        <dbReference type="ARBA" id="ARBA00023242"/>
    </source>
</evidence>
<dbReference type="OrthoDB" id="331602at2759"/>
<evidence type="ECO:0000256" key="4">
    <source>
        <dbReference type="ARBA" id="ARBA00022776"/>
    </source>
</evidence>
<protein>
    <recommendedName>
        <fullName evidence="11">Mitotic spindle assembly checkpoint protein MAD1</fullName>
    </recommendedName>
</protein>
<dbReference type="GO" id="GO:0007094">
    <property type="term" value="P:mitotic spindle assembly checkpoint signaling"/>
    <property type="evidence" value="ECO:0007669"/>
    <property type="project" value="InterPro"/>
</dbReference>
<feature type="coiled-coil region" evidence="7">
    <location>
        <begin position="479"/>
        <end position="651"/>
    </location>
</feature>
<evidence type="ECO:0000313" key="9">
    <source>
        <dbReference type="EMBL" id="CAD7091777.1"/>
    </source>
</evidence>
<reference evidence="9 10" key="1">
    <citation type="submission" date="2020-11" db="EMBL/GenBank/DDBJ databases">
        <authorList>
            <person name="Wallbank WR R."/>
            <person name="Pardo Diaz C."/>
            <person name="Kozak K."/>
            <person name="Martin S."/>
            <person name="Jiggins C."/>
            <person name="Moest M."/>
            <person name="Warren A I."/>
            <person name="Generalovic N T."/>
            <person name="Byers J.R.P. K."/>
            <person name="Montejo-Kovacevich G."/>
            <person name="Yen C E."/>
        </authorList>
    </citation>
    <scope>NUCLEOTIDE SEQUENCE [LARGE SCALE GENOMIC DNA]</scope>
</reference>
<comment type="subcellular location">
    <subcellularLocation>
        <location evidence="1">Nucleus</location>
    </subcellularLocation>
</comment>
<evidence type="ECO:0000256" key="1">
    <source>
        <dbReference type="ARBA" id="ARBA00004123"/>
    </source>
</evidence>
<dbReference type="InParanoid" id="A0A7R8V447"/>
<dbReference type="GO" id="GO:0005635">
    <property type="term" value="C:nuclear envelope"/>
    <property type="evidence" value="ECO:0007669"/>
    <property type="project" value="TreeGrafter"/>
</dbReference>
<dbReference type="PANTHER" id="PTHR23168">
    <property type="entry name" value="MITOTIC SPINDLE ASSEMBLY CHECKPOINT PROTEIN MAD1 MITOTIC ARREST DEFICIENT-LIKE PROTEIN 1"/>
    <property type="match status" value="1"/>
</dbReference>
<evidence type="ECO:0000256" key="8">
    <source>
        <dbReference type="SAM" id="MobiDB-lite"/>
    </source>
</evidence>
<comment type="similarity">
    <text evidence="2">Belongs to the MAD1 family.</text>
</comment>
<sequence>MDEIKTNFDKIMEQFTDSVTQHTMPKRLSFGCGNNSFDSTVAKKRKLSAEESPVGKNTSANVSVDQDGGQSSLNNSLISSPWEKRRLRADLIEANSRIAKLKKEIEHQHTIRSSMEIMYNSKTASLQQQCDFTASKVLDLEKHLAALRKREANAKQDLVKTKNSLNQQKQIYEDTIYTLQKENKELEEKCRAAYNKCSNEIGQYKRELEQLEMELNLRTEELENSKRLQNEYKQKATEYQNIKSQLETEKQQHELVKSRVKDLEYEVASYGEWKELTKTTQARLCSLPDIEKELARVKQENKNLRDALGNKLLLEEQVFDLKTRLEKYDEISTDTVALKVEINTLEQELKEWRDLAADHCPVGSPQNAMFLRNRIEQLLQKDIVTASEKGFSKNENDLVQSQMHEMKIQNEIYIKANNELKTALKHHKNLMSRVQKKLMLVAKERDCYKQLVDNFERDLTISGQLVDALNPDSQLRARLEMLEKTLAGYKEMCTNLEKELASTKLLPEIPLEVPNNLESYDRLKKEIETLRIENDKLRRRKDELELELEHRYLKGDVNVDKCKVLHLTMNPAAEAYEKSKTEIEKLQAEIERLKRKNKKLEEDQEEMTSRLNETQNLTVNVKEINSLRTKLESAETKMQHMKELYKNASLEFREVCYMLFGYRIDRVGNTNYRICSMYADNENDYLNFRLNESGILDMLETDYSVSLGEMMKTHLVAHNSLPAFLSALTLELFNRATMTA</sequence>
<dbReference type="SUPFAM" id="SSF75704">
    <property type="entry name" value="Mitotic arrest deficient-like 1, Mad1"/>
    <property type="match status" value="1"/>
</dbReference>
<dbReference type="EMBL" id="LR899014">
    <property type="protein sequence ID" value="CAD7091777.1"/>
    <property type="molecule type" value="Genomic_DNA"/>
</dbReference>
<keyword evidence="6" id="KW-0131">Cell cycle</keyword>
<feature type="region of interest" description="Disordered" evidence="8">
    <location>
        <begin position="48"/>
        <end position="77"/>
    </location>
</feature>
<dbReference type="Gene3D" id="1.20.5.170">
    <property type="match status" value="1"/>
</dbReference>
<keyword evidence="5" id="KW-0539">Nucleus</keyword>
<evidence type="ECO:0008006" key="11">
    <source>
        <dbReference type="Google" id="ProtNLM"/>
    </source>
</evidence>
<keyword evidence="4" id="KW-0498">Mitosis</keyword>
<evidence type="ECO:0000256" key="6">
    <source>
        <dbReference type="ARBA" id="ARBA00023306"/>
    </source>
</evidence>
<feature type="coiled-coil region" evidence="7">
    <location>
        <begin position="137"/>
        <end position="355"/>
    </location>
</feature>
<keyword evidence="7" id="KW-0175">Coiled coil</keyword>
<accession>A0A7R8V447</accession>
<dbReference type="PANTHER" id="PTHR23168:SF0">
    <property type="entry name" value="MITOTIC SPINDLE ASSEMBLY CHECKPOINT PROTEIN MAD1"/>
    <property type="match status" value="1"/>
</dbReference>
<evidence type="ECO:0000313" key="10">
    <source>
        <dbReference type="Proteomes" id="UP000594454"/>
    </source>
</evidence>